<evidence type="ECO:0000256" key="3">
    <source>
        <dbReference type="ARBA" id="ARBA00014974"/>
    </source>
</evidence>
<sequence length="327" mass="35806">MYAGIEGGGTRSTLIIVDNSGKVVAEAATSGLNYHLLGIQKTVDAVAAVIHDCWPKEYPRKPLKALGLGLSGAKDGSTQNSQFVEQLMIKHPEVAEKVYIVSDTFHTFFYVIVFGGAVIISGTGSSCFLKIGDFECRCGGNGYLIGDKGSGIWIALRAIQYIMNENSGWETPPYNSLTLRSLMHSYFGIKDDNEILHYLHVSFSKPKIAGFCSELAKKIFSEAGVLLGHHLNTVMRNAEEHGKKTDCLQVIATGSVFNSWQLLKEGFVRGTKGASKSVNTKRIEIYSVNGTIAKGLAYMAAKNAKYNFFYDFDASKSYIDTFDLQSE</sequence>
<evidence type="ECO:0000256" key="1">
    <source>
        <dbReference type="ARBA" id="ARBA00006198"/>
    </source>
</evidence>
<comment type="similarity">
    <text evidence="1">Belongs to the eukaryotic-type N-acetylglucosamine kinase family.</text>
</comment>
<organism evidence="6 7">
    <name type="scientific">Syphacia muris</name>
    <dbReference type="NCBI Taxonomy" id="451379"/>
    <lineage>
        <taxon>Eukaryota</taxon>
        <taxon>Metazoa</taxon>
        <taxon>Ecdysozoa</taxon>
        <taxon>Nematoda</taxon>
        <taxon>Chromadorea</taxon>
        <taxon>Rhabditida</taxon>
        <taxon>Spirurina</taxon>
        <taxon>Oxyuridomorpha</taxon>
        <taxon>Oxyuroidea</taxon>
        <taxon>Oxyuridae</taxon>
        <taxon>Syphacia</taxon>
    </lineage>
</organism>
<dbReference type="GO" id="GO:0045127">
    <property type="term" value="F:N-acetylglucosamine kinase activity"/>
    <property type="evidence" value="ECO:0007669"/>
    <property type="project" value="UniProtKB-EC"/>
</dbReference>
<dbReference type="PANTHER" id="PTHR12862">
    <property type="entry name" value="BADF TYPE ATPASE DOMAIN-CONTAINING PROTEIN"/>
    <property type="match status" value="1"/>
</dbReference>
<evidence type="ECO:0000313" key="6">
    <source>
        <dbReference type="Proteomes" id="UP000046393"/>
    </source>
</evidence>
<proteinExistence type="inferred from homology"/>
<dbReference type="Gene3D" id="3.30.420.40">
    <property type="match status" value="2"/>
</dbReference>
<evidence type="ECO:0000313" key="7">
    <source>
        <dbReference type="WBParaSite" id="SMUV_0000631501-mRNA-1"/>
    </source>
</evidence>
<dbReference type="STRING" id="451379.A0A0N5ANW1"/>
<protein>
    <recommendedName>
        <fullName evidence="3">N-acetyl-D-glucosamine kinase</fullName>
        <ecNumber evidence="2">2.7.1.59</ecNumber>
    </recommendedName>
    <alternativeName>
        <fullName evidence="4">GlcNAc kinase</fullName>
    </alternativeName>
</protein>
<keyword evidence="6" id="KW-1185">Reference proteome</keyword>
<dbReference type="SUPFAM" id="SSF53067">
    <property type="entry name" value="Actin-like ATPase domain"/>
    <property type="match status" value="2"/>
</dbReference>
<dbReference type="WBParaSite" id="SMUV_0000631501-mRNA-1">
    <property type="protein sequence ID" value="SMUV_0000631501-mRNA-1"/>
    <property type="gene ID" value="SMUV_0000631501"/>
</dbReference>
<feature type="domain" description="ATPase BadF/BadG/BcrA/BcrD type" evidence="5">
    <location>
        <begin position="4"/>
        <end position="259"/>
    </location>
</feature>
<evidence type="ECO:0000256" key="2">
    <source>
        <dbReference type="ARBA" id="ARBA00012122"/>
    </source>
</evidence>
<dbReference type="PANTHER" id="PTHR12862:SF0">
    <property type="entry name" value="N-ACETYL-D-GLUCOSAMINE KINASE"/>
    <property type="match status" value="1"/>
</dbReference>
<reference evidence="7" key="1">
    <citation type="submission" date="2017-02" db="UniProtKB">
        <authorList>
            <consortium name="WormBaseParasite"/>
        </authorList>
    </citation>
    <scope>IDENTIFICATION</scope>
</reference>
<evidence type="ECO:0000256" key="4">
    <source>
        <dbReference type="ARBA" id="ARBA00031123"/>
    </source>
</evidence>
<dbReference type="Pfam" id="PF01869">
    <property type="entry name" value="BcrAD_BadFG"/>
    <property type="match status" value="1"/>
</dbReference>
<accession>A0A0N5ANW1</accession>
<name>A0A0N5ANW1_9BILA</name>
<dbReference type="Proteomes" id="UP000046393">
    <property type="component" value="Unplaced"/>
</dbReference>
<dbReference type="AlphaFoldDB" id="A0A0N5ANW1"/>
<evidence type="ECO:0000259" key="5">
    <source>
        <dbReference type="Pfam" id="PF01869"/>
    </source>
</evidence>
<dbReference type="InterPro" id="IPR039758">
    <property type="entry name" value="NAGK-like"/>
</dbReference>
<dbReference type="EC" id="2.7.1.59" evidence="2"/>
<dbReference type="InterPro" id="IPR043129">
    <property type="entry name" value="ATPase_NBD"/>
</dbReference>
<dbReference type="InterPro" id="IPR002731">
    <property type="entry name" value="ATPase_BadF"/>
</dbReference>